<name>G4Z481_PHYSP</name>
<reference evidence="1 2" key="1">
    <citation type="journal article" date="2006" name="Science">
        <title>Phytophthora genome sequences uncover evolutionary origins and mechanisms of pathogenesis.</title>
        <authorList>
            <person name="Tyler B.M."/>
            <person name="Tripathy S."/>
            <person name="Zhang X."/>
            <person name="Dehal P."/>
            <person name="Jiang R.H."/>
            <person name="Aerts A."/>
            <person name="Arredondo F.D."/>
            <person name="Baxter L."/>
            <person name="Bensasson D."/>
            <person name="Beynon J.L."/>
            <person name="Chapman J."/>
            <person name="Damasceno C.M."/>
            <person name="Dorrance A.E."/>
            <person name="Dou D."/>
            <person name="Dickerman A.W."/>
            <person name="Dubchak I.L."/>
            <person name="Garbelotto M."/>
            <person name="Gijzen M."/>
            <person name="Gordon S.G."/>
            <person name="Govers F."/>
            <person name="Grunwald N.J."/>
            <person name="Huang W."/>
            <person name="Ivors K.L."/>
            <person name="Jones R.W."/>
            <person name="Kamoun S."/>
            <person name="Krampis K."/>
            <person name="Lamour K.H."/>
            <person name="Lee M.K."/>
            <person name="McDonald W.H."/>
            <person name="Medina M."/>
            <person name="Meijer H.J."/>
            <person name="Nordberg E.K."/>
            <person name="Maclean D.J."/>
            <person name="Ospina-Giraldo M.D."/>
            <person name="Morris P.F."/>
            <person name="Phuntumart V."/>
            <person name="Putnam N.H."/>
            <person name="Rash S."/>
            <person name="Rose J.K."/>
            <person name="Sakihama Y."/>
            <person name="Salamov A.A."/>
            <person name="Savidor A."/>
            <person name="Scheuring C.F."/>
            <person name="Smith B.M."/>
            <person name="Sobral B.W."/>
            <person name="Terry A."/>
            <person name="Torto-Alalibo T.A."/>
            <person name="Win J."/>
            <person name="Xu Z."/>
            <person name="Zhang H."/>
            <person name="Grigoriev I.V."/>
            <person name="Rokhsar D.S."/>
            <person name="Boore J.L."/>
        </authorList>
    </citation>
    <scope>NUCLEOTIDE SEQUENCE [LARGE SCALE GENOMIC DNA]</scope>
    <source>
        <strain evidence="1 2">P6497</strain>
    </source>
</reference>
<organism evidence="1 2">
    <name type="scientific">Phytophthora sojae (strain P6497)</name>
    <name type="common">Soybean stem and root rot agent</name>
    <name type="synonym">Phytophthora megasperma f. sp. glycines</name>
    <dbReference type="NCBI Taxonomy" id="1094619"/>
    <lineage>
        <taxon>Eukaryota</taxon>
        <taxon>Sar</taxon>
        <taxon>Stramenopiles</taxon>
        <taxon>Oomycota</taxon>
        <taxon>Peronosporomycetes</taxon>
        <taxon>Peronosporales</taxon>
        <taxon>Peronosporaceae</taxon>
        <taxon>Phytophthora</taxon>
    </lineage>
</organism>
<accession>G4Z481</accession>
<evidence type="ECO:0000313" key="1">
    <source>
        <dbReference type="EMBL" id="EGZ22275.1"/>
    </source>
</evidence>
<dbReference type="RefSeq" id="XP_009524992.1">
    <property type="nucleotide sequence ID" value="XM_009526697.1"/>
</dbReference>
<dbReference type="Proteomes" id="UP000002640">
    <property type="component" value="Unassembled WGS sequence"/>
</dbReference>
<keyword evidence="2" id="KW-1185">Reference proteome</keyword>
<dbReference type="InParanoid" id="G4Z481"/>
<dbReference type="EMBL" id="JH159153">
    <property type="protein sequence ID" value="EGZ22275.1"/>
    <property type="molecule type" value="Genomic_DNA"/>
</dbReference>
<evidence type="ECO:0000313" key="2">
    <source>
        <dbReference type="Proteomes" id="UP000002640"/>
    </source>
</evidence>
<sequence>MATQSSAQASGIDVLMPVAGPYRRPELPVQVANGSGVTVDTRSDPPTPRRRQQTLLSLCCRVVYAGLSWDAITGTMSVNVERLPARALIAALRALWSRRHLSQEEDGDEGVLVGLLQTAASAAAADLTRLREPLSFGEEAASCGRRAAHTYTTPGPRLAYSILPLPSTRHPLNRPRSQSSSFQMSASPRLLHLDAAAAAAVLTHLQRVACCSTRFSSS</sequence>
<dbReference type="GeneID" id="20641766"/>
<dbReference type="KEGG" id="psoj:PHYSODRAFT_299647"/>
<gene>
    <name evidence="1" type="ORF">PHYSODRAFT_299647</name>
</gene>
<proteinExistence type="predicted"/>
<protein>
    <submittedName>
        <fullName evidence="1">Uncharacterized protein</fullName>
    </submittedName>
</protein>
<dbReference type="AlphaFoldDB" id="G4Z481"/>